<dbReference type="PANTHER" id="PTHR44846:SF1">
    <property type="entry name" value="MANNOSYL-D-GLYCERATE TRANSPORT_METABOLISM SYSTEM REPRESSOR MNGR-RELATED"/>
    <property type="match status" value="1"/>
</dbReference>
<accession>A0ABS9H172</accession>
<name>A0ABS9H172_9BACL</name>
<dbReference type="SMART" id="SM00345">
    <property type="entry name" value="HTH_GNTR"/>
    <property type="match status" value="1"/>
</dbReference>
<evidence type="ECO:0000256" key="1">
    <source>
        <dbReference type="ARBA" id="ARBA00023015"/>
    </source>
</evidence>
<dbReference type="CDD" id="cd07377">
    <property type="entry name" value="WHTH_GntR"/>
    <property type="match status" value="1"/>
</dbReference>
<dbReference type="InterPro" id="IPR050679">
    <property type="entry name" value="Bact_HTH_transcr_reg"/>
</dbReference>
<keyword evidence="2" id="KW-0238">DNA-binding</keyword>
<evidence type="ECO:0000256" key="3">
    <source>
        <dbReference type="ARBA" id="ARBA00023163"/>
    </source>
</evidence>
<keyword evidence="3" id="KW-0804">Transcription</keyword>
<evidence type="ECO:0000313" key="5">
    <source>
        <dbReference type="EMBL" id="MCF6137771.1"/>
    </source>
</evidence>
<proteinExistence type="predicted"/>
<keyword evidence="6" id="KW-1185">Reference proteome</keyword>
<organism evidence="5 6">
    <name type="scientific">Pseudalkalibacillus berkeleyi</name>
    <dbReference type="NCBI Taxonomy" id="1069813"/>
    <lineage>
        <taxon>Bacteria</taxon>
        <taxon>Bacillati</taxon>
        <taxon>Bacillota</taxon>
        <taxon>Bacilli</taxon>
        <taxon>Bacillales</taxon>
        <taxon>Fictibacillaceae</taxon>
        <taxon>Pseudalkalibacillus</taxon>
    </lineage>
</organism>
<dbReference type="PANTHER" id="PTHR44846">
    <property type="entry name" value="MANNOSYL-D-GLYCERATE TRANSPORT/METABOLISM SYSTEM REPRESSOR MNGR-RELATED"/>
    <property type="match status" value="1"/>
</dbReference>
<evidence type="ECO:0000313" key="6">
    <source>
        <dbReference type="Proteomes" id="UP001649381"/>
    </source>
</evidence>
<dbReference type="Pfam" id="PF00392">
    <property type="entry name" value="GntR"/>
    <property type="match status" value="1"/>
</dbReference>
<gene>
    <name evidence="5" type="ORF">L2716_08515</name>
</gene>
<protein>
    <submittedName>
        <fullName evidence="5">GntR family transcriptional regulator</fullName>
    </submittedName>
</protein>
<sequence length="252" mass="28593">MLNKQSTLPLYTQVEQFLKEEIKSGGYHTGDFVPSERELSEKFQISRMTVRQAINNMVHNGELYRERGKGTFVAAPKLTYPLKGIFSFTEDMERKGLKPSTKVISLTTVSNAPNHILGNLQCDRNAKVVQLKRIRLANEKPVAVETAYLPYEMFSSLTEWEASGSIYTYVRQTLKKNIHRASQQIEASIAGEHDSSLLDIQTGSPVLIVNRTTYLHTGEPFETVQTVFRGDQYTFSIEMEHGSEDEDVLPRN</sequence>
<dbReference type="Proteomes" id="UP001649381">
    <property type="component" value="Unassembled WGS sequence"/>
</dbReference>
<evidence type="ECO:0000256" key="2">
    <source>
        <dbReference type="ARBA" id="ARBA00023125"/>
    </source>
</evidence>
<dbReference type="SUPFAM" id="SSF46785">
    <property type="entry name" value="Winged helix' DNA-binding domain"/>
    <property type="match status" value="1"/>
</dbReference>
<dbReference type="EMBL" id="JAKIJS010000001">
    <property type="protein sequence ID" value="MCF6137771.1"/>
    <property type="molecule type" value="Genomic_DNA"/>
</dbReference>
<dbReference type="InterPro" id="IPR000524">
    <property type="entry name" value="Tscrpt_reg_HTH_GntR"/>
</dbReference>
<feature type="domain" description="HTH gntR-type" evidence="4">
    <location>
        <begin position="8"/>
        <end position="76"/>
    </location>
</feature>
<dbReference type="SUPFAM" id="SSF64288">
    <property type="entry name" value="Chorismate lyase-like"/>
    <property type="match status" value="1"/>
</dbReference>
<dbReference type="Gene3D" id="3.40.1410.10">
    <property type="entry name" value="Chorismate lyase-like"/>
    <property type="match status" value="1"/>
</dbReference>
<dbReference type="PROSITE" id="PS50949">
    <property type="entry name" value="HTH_GNTR"/>
    <property type="match status" value="1"/>
</dbReference>
<keyword evidence="1" id="KW-0805">Transcription regulation</keyword>
<dbReference type="InterPro" id="IPR028978">
    <property type="entry name" value="Chorismate_lyase_/UTRA_dom_sf"/>
</dbReference>
<dbReference type="InterPro" id="IPR011663">
    <property type="entry name" value="UTRA"/>
</dbReference>
<reference evidence="5 6" key="1">
    <citation type="submission" date="2022-01" db="EMBL/GenBank/DDBJ databases">
        <title>Alkalihalobacillus sp. EGI L200015, a novel bacterium isolated from a salt lake sediment.</title>
        <authorList>
            <person name="Gao L."/>
            <person name="Fang B.-Z."/>
            <person name="Li W.-J."/>
        </authorList>
    </citation>
    <scope>NUCLEOTIDE SEQUENCE [LARGE SCALE GENOMIC DNA]</scope>
    <source>
        <strain evidence="5 6">KCTC 12718</strain>
    </source>
</reference>
<dbReference type="Pfam" id="PF07702">
    <property type="entry name" value="UTRA"/>
    <property type="match status" value="1"/>
</dbReference>
<evidence type="ECO:0000259" key="4">
    <source>
        <dbReference type="PROSITE" id="PS50949"/>
    </source>
</evidence>
<dbReference type="PRINTS" id="PR00035">
    <property type="entry name" value="HTHGNTR"/>
</dbReference>
<dbReference type="RefSeq" id="WP_236333636.1">
    <property type="nucleotide sequence ID" value="NZ_JAKIJS010000001.1"/>
</dbReference>
<dbReference type="Gene3D" id="1.10.10.10">
    <property type="entry name" value="Winged helix-like DNA-binding domain superfamily/Winged helix DNA-binding domain"/>
    <property type="match status" value="1"/>
</dbReference>
<dbReference type="InterPro" id="IPR036388">
    <property type="entry name" value="WH-like_DNA-bd_sf"/>
</dbReference>
<dbReference type="SMART" id="SM00866">
    <property type="entry name" value="UTRA"/>
    <property type="match status" value="1"/>
</dbReference>
<dbReference type="InterPro" id="IPR036390">
    <property type="entry name" value="WH_DNA-bd_sf"/>
</dbReference>
<comment type="caution">
    <text evidence="5">The sequence shown here is derived from an EMBL/GenBank/DDBJ whole genome shotgun (WGS) entry which is preliminary data.</text>
</comment>